<evidence type="ECO:0000313" key="4">
    <source>
        <dbReference type="EMBL" id="HIS93176.1"/>
    </source>
</evidence>
<evidence type="ECO:0000256" key="1">
    <source>
        <dbReference type="ARBA" id="ARBA00023015"/>
    </source>
</evidence>
<name>A0A9D1K6B6_9FIRM</name>
<dbReference type="SUPFAM" id="SSF46785">
    <property type="entry name" value="Winged helix' DNA-binding domain"/>
    <property type="match status" value="1"/>
</dbReference>
<organism evidence="4 5">
    <name type="scientific">Candidatus Alectryocaccomicrobium excrementavium</name>
    <dbReference type="NCBI Taxonomy" id="2840668"/>
    <lineage>
        <taxon>Bacteria</taxon>
        <taxon>Bacillati</taxon>
        <taxon>Bacillota</taxon>
        <taxon>Clostridia</taxon>
        <taxon>Candidatus Alectryocaccomicrobium</taxon>
    </lineage>
</organism>
<comment type="caution">
    <text evidence="4">The sequence shown here is derived from an EMBL/GenBank/DDBJ whole genome shotgun (WGS) entry which is preliminary data.</text>
</comment>
<dbReference type="InterPro" id="IPR014036">
    <property type="entry name" value="DeoR-like_C"/>
</dbReference>
<dbReference type="PROSITE" id="PS51000">
    <property type="entry name" value="HTH_DEOR_2"/>
    <property type="match status" value="1"/>
</dbReference>
<proteinExistence type="predicted"/>
<feature type="domain" description="HTH deoR-type" evidence="3">
    <location>
        <begin position="10"/>
        <end position="65"/>
    </location>
</feature>
<keyword evidence="2" id="KW-0804">Transcription</keyword>
<dbReference type="Proteomes" id="UP000824140">
    <property type="component" value="Unassembled WGS sequence"/>
</dbReference>
<dbReference type="InterPro" id="IPR036390">
    <property type="entry name" value="WH_DNA-bd_sf"/>
</dbReference>
<dbReference type="SMART" id="SM00420">
    <property type="entry name" value="HTH_DEOR"/>
    <property type="match status" value="1"/>
</dbReference>
<dbReference type="AlphaFoldDB" id="A0A9D1K6B6"/>
<dbReference type="InterPro" id="IPR001034">
    <property type="entry name" value="DeoR_HTH"/>
</dbReference>
<dbReference type="Gene3D" id="3.30.750.70">
    <property type="entry name" value="4-hydroxybutyrate coenzyme like domains"/>
    <property type="match status" value="1"/>
</dbReference>
<dbReference type="InterPro" id="IPR036388">
    <property type="entry name" value="WH-like_DNA-bd_sf"/>
</dbReference>
<keyword evidence="1" id="KW-0805">Transcription regulation</keyword>
<accession>A0A9D1K6B6</accession>
<dbReference type="PANTHER" id="PTHR30363">
    <property type="entry name" value="HTH-TYPE TRANSCRIPTIONAL REGULATOR SRLR-RELATED"/>
    <property type="match status" value="1"/>
</dbReference>
<dbReference type="Pfam" id="PF08220">
    <property type="entry name" value="HTH_DeoR"/>
    <property type="match status" value="1"/>
</dbReference>
<reference evidence="4" key="1">
    <citation type="submission" date="2020-10" db="EMBL/GenBank/DDBJ databases">
        <authorList>
            <person name="Gilroy R."/>
        </authorList>
    </citation>
    <scope>NUCLEOTIDE SEQUENCE</scope>
    <source>
        <strain evidence="4">13766</strain>
    </source>
</reference>
<dbReference type="InterPro" id="IPR037171">
    <property type="entry name" value="NagB/RpiA_transferase-like"/>
</dbReference>
<evidence type="ECO:0000259" key="3">
    <source>
        <dbReference type="PROSITE" id="PS51000"/>
    </source>
</evidence>
<sequence length="271" mass="30078">MQDASKKTKMHLRRKKIMELLAQNGEVRIDELAQLFGTTEVTIRSDLSALEEEGGLQRTTGGAIQTVRNFYNLDFLQRAHENIEYKQQVGRSVAELIRDGETLMINAGATMNEVARALKTKRNLSIVTDSVIVALELGGIQTFKVILLGGNINVQYAFTHGADALEELENYRADHAILSIDGISAEAGLTTYHSEEAVIDRSMMKRSRSVIIAADFTKIGHESFSNVSPLNQKMTLITNDIAERGDLRKILPYCMNIYLTGIEGGLQKFEG</sequence>
<protein>
    <submittedName>
        <fullName evidence="4">DeoR/GlpR transcriptional regulator</fullName>
    </submittedName>
</protein>
<evidence type="ECO:0000313" key="5">
    <source>
        <dbReference type="Proteomes" id="UP000824140"/>
    </source>
</evidence>
<dbReference type="PANTHER" id="PTHR30363:SF44">
    <property type="entry name" value="AGA OPERON TRANSCRIPTIONAL REPRESSOR-RELATED"/>
    <property type="match status" value="1"/>
</dbReference>
<dbReference type="EMBL" id="DVJN01000185">
    <property type="protein sequence ID" value="HIS93176.1"/>
    <property type="molecule type" value="Genomic_DNA"/>
</dbReference>
<dbReference type="SUPFAM" id="SSF100950">
    <property type="entry name" value="NagB/RpiA/CoA transferase-like"/>
    <property type="match status" value="1"/>
</dbReference>
<dbReference type="Gene3D" id="1.10.10.10">
    <property type="entry name" value="Winged helix-like DNA-binding domain superfamily/Winged helix DNA-binding domain"/>
    <property type="match status" value="1"/>
</dbReference>
<dbReference type="InterPro" id="IPR050313">
    <property type="entry name" value="Carb_Metab_HTH_regulators"/>
</dbReference>
<gene>
    <name evidence="4" type="ORF">IAA84_09200</name>
</gene>
<dbReference type="GO" id="GO:0003700">
    <property type="term" value="F:DNA-binding transcription factor activity"/>
    <property type="evidence" value="ECO:0007669"/>
    <property type="project" value="InterPro"/>
</dbReference>
<evidence type="ECO:0000256" key="2">
    <source>
        <dbReference type="ARBA" id="ARBA00023163"/>
    </source>
</evidence>
<dbReference type="Pfam" id="PF00455">
    <property type="entry name" value="DeoRC"/>
    <property type="match status" value="1"/>
</dbReference>
<dbReference type="SMART" id="SM01134">
    <property type="entry name" value="DeoRC"/>
    <property type="match status" value="1"/>
</dbReference>
<reference evidence="4" key="2">
    <citation type="journal article" date="2021" name="PeerJ">
        <title>Extensive microbial diversity within the chicken gut microbiome revealed by metagenomics and culture.</title>
        <authorList>
            <person name="Gilroy R."/>
            <person name="Ravi A."/>
            <person name="Getino M."/>
            <person name="Pursley I."/>
            <person name="Horton D.L."/>
            <person name="Alikhan N.F."/>
            <person name="Baker D."/>
            <person name="Gharbi K."/>
            <person name="Hall N."/>
            <person name="Watson M."/>
            <person name="Adriaenssens E.M."/>
            <person name="Foster-Nyarko E."/>
            <person name="Jarju S."/>
            <person name="Secka A."/>
            <person name="Antonio M."/>
            <person name="Oren A."/>
            <person name="Chaudhuri R.R."/>
            <person name="La Ragione R."/>
            <person name="Hildebrand F."/>
            <person name="Pallen M.J."/>
        </authorList>
    </citation>
    <scope>NUCLEOTIDE SEQUENCE</scope>
    <source>
        <strain evidence="4">13766</strain>
    </source>
</reference>